<keyword evidence="7" id="KW-1185">Reference proteome</keyword>
<dbReference type="InterPro" id="IPR001077">
    <property type="entry name" value="COMT_C"/>
</dbReference>
<keyword evidence="3" id="KW-0949">S-adenosyl-L-methionine</keyword>
<dbReference type="RefSeq" id="XP_046065225.1">
    <property type="nucleotide sequence ID" value="XM_046221364.1"/>
</dbReference>
<feature type="active site" description="Proton acceptor" evidence="4">
    <location>
        <position position="271"/>
    </location>
</feature>
<name>A0AAD4KF24_9EURO</name>
<evidence type="ECO:0000256" key="3">
    <source>
        <dbReference type="ARBA" id="ARBA00022691"/>
    </source>
</evidence>
<keyword evidence="2" id="KW-0808">Transferase</keyword>
<dbReference type="InterPro" id="IPR029063">
    <property type="entry name" value="SAM-dependent_MTases_sf"/>
</dbReference>
<keyword evidence="1" id="KW-0489">Methyltransferase</keyword>
<dbReference type="GO" id="GO:0008171">
    <property type="term" value="F:O-methyltransferase activity"/>
    <property type="evidence" value="ECO:0007669"/>
    <property type="project" value="InterPro"/>
</dbReference>
<protein>
    <submittedName>
        <fullName evidence="6">O-methyltransferase</fullName>
    </submittedName>
</protein>
<feature type="domain" description="O-methyltransferase C-terminal" evidence="5">
    <location>
        <begin position="200"/>
        <end position="341"/>
    </location>
</feature>
<proteinExistence type="predicted"/>
<dbReference type="GeneID" id="70251651"/>
<dbReference type="PROSITE" id="PS51683">
    <property type="entry name" value="SAM_OMT_II"/>
    <property type="match status" value="1"/>
</dbReference>
<dbReference type="SUPFAM" id="SSF53335">
    <property type="entry name" value="S-adenosyl-L-methionine-dependent methyltransferases"/>
    <property type="match status" value="1"/>
</dbReference>
<evidence type="ECO:0000313" key="6">
    <source>
        <dbReference type="EMBL" id="KAH8688753.1"/>
    </source>
</evidence>
<dbReference type="InterPro" id="IPR036388">
    <property type="entry name" value="WH-like_DNA-bd_sf"/>
</dbReference>
<dbReference type="GO" id="GO:0046983">
    <property type="term" value="F:protein dimerization activity"/>
    <property type="evidence" value="ECO:0007669"/>
    <property type="project" value="InterPro"/>
</dbReference>
<reference evidence="6" key="1">
    <citation type="submission" date="2021-12" db="EMBL/GenBank/DDBJ databases">
        <title>Convergent genome expansion in fungi linked to evolution of root-endophyte symbiosis.</title>
        <authorList>
            <consortium name="DOE Joint Genome Institute"/>
            <person name="Ke Y.-H."/>
            <person name="Bonito G."/>
            <person name="Liao H.-L."/>
            <person name="Looney B."/>
            <person name="Rojas-Flechas A."/>
            <person name="Nash J."/>
            <person name="Hameed K."/>
            <person name="Schadt C."/>
            <person name="Martin F."/>
            <person name="Crous P.W."/>
            <person name="Miettinen O."/>
            <person name="Magnuson J.K."/>
            <person name="Labbe J."/>
            <person name="Jacobson D."/>
            <person name="Doktycz M.J."/>
            <person name="Veneault-Fourrey C."/>
            <person name="Kuo A."/>
            <person name="Mondo S."/>
            <person name="Calhoun S."/>
            <person name="Riley R."/>
            <person name="Ohm R."/>
            <person name="LaButti K."/>
            <person name="Andreopoulos B."/>
            <person name="Pangilinan J."/>
            <person name="Nolan M."/>
            <person name="Tritt A."/>
            <person name="Clum A."/>
            <person name="Lipzen A."/>
            <person name="Daum C."/>
            <person name="Barry K."/>
            <person name="Grigoriev I.V."/>
            <person name="Vilgalys R."/>
        </authorList>
    </citation>
    <scope>NUCLEOTIDE SEQUENCE</scope>
    <source>
        <strain evidence="6">PMI_201</strain>
    </source>
</reference>
<dbReference type="PANTHER" id="PTHR43712:SF2">
    <property type="entry name" value="O-METHYLTRANSFERASE CICE"/>
    <property type="match status" value="1"/>
</dbReference>
<organism evidence="6 7">
    <name type="scientific">Talaromyces proteolyticus</name>
    <dbReference type="NCBI Taxonomy" id="1131652"/>
    <lineage>
        <taxon>Eukaryota</taxon>
        <taxon>Fungi</taxon>
        <taxon>Dikarya</taxon>
        <taxon>Ascomycota</taxon>
        <taxon>Pezizomycotina</taxon>
        <taxon>Eurotiomycetes</taxon>
        <taxon>Eurotiomycetidae</taxon>
        <taxon>Eurotiales</taxon>
        <taxon>Trichocomaceae</taxon>
        <taxon>Talaromyces</taxon>
        <taxon>Talaromyces sect. Bacilispori</taxon>
    </lineage>
</organism>
<dbReference type="PANTHER" id="PTHR43712">
    <property type="entry name" value="PUTATIVE (AFU_ORTHOLOGUE AFUA_4G14580)-RELATED"/>
    <property type="match status" value="1"/>
</dbReference>
<dbReference type="GO" id="GO:0032259">
    <property type="term" value="P:methylation"/>
    <property type="evidence" value="ECO:0007669"/>
    <property type="project" value="UniProtKB-KW"/>
</dbReference>
<accession>A0AAD4KF24</accession>
<evidence type="ECO:0000256" key="4">
    <source>
        <dbReference type="PIRSR" id="PIRSR005739-1"/>
    </source>
</evidence>
<evidence type="ECO:0000256" key="2">
    <source>
        <dbReference type="ARBA" id="ARBA00022679"/>
    </source>
</evidence>
<dbReference type="SUPFAM" id="SSF46785">
    <property type="entry name" value="Winged helix' DNA-binding domain"/>
    <property type="match status" value="1"/>
</dbReference>
<evidence type="ECO:0000259" key="5">
    <source>
        <dbReference type="Pfam" id="PF00891"/>
    </source>
</evidence>
<sequence length="364" mass="40645">MEAIVAQIRALISLADASERNKIVSNLNELHLEFQDPMELLYRIHCSTVQIVVAKVGVDLGIFRDLAETNSSKTTTQLAQDTGTDIELLERILRFLASKEVEAAITHGLGTLSPAANATPAFLAETGYKNITDSGNTPFQKAFNTNLKAFDWLQGHPDLFGALQVVMTSLESTNWTENFEMFHKEAESILPRESQSAESPFLVDVGGGYGHQCIQLLKKYRNLHGRLVLEDLPEAVGGTQHADGIIYLTQNFFEKQAVCGAKFYYMRRIMHDWSDDECVKILRLLVDAFGKDSSILLDEIVLPDIGAPWLATMTDISMMISFAGAERSSKKWHDIAQRAGLRIVHVQVYDHQQAYAMIVLKRAD</sequence>
<dbReference type="Pfam" id="PF00891">
    <property type="entry name" value="Methyltransf_2"/>
    <property type="match status" value="1"/>
</dbReference>
<dbReference type="PIRSF" id="PIRSF005739">
    <property type="entry name" value="O-mtase"/>
    <property type="match status" value="1"/>
</dbReference>
<dbReference type="Proteomes" id="UP001201262">
    <property type="component" value="Unassembled WGS sequence"/>
</dbReference>
<evidence type="ECO:0000256" key="1">
    <source>
        <dbReference type="ARBA" id="ARBA00022603"/>
    </source>
</evidence>
<comment type="caution">
    <text evidence="6">The sequence shown here is derived from an EMBL/GenBank/DDBJ whole genome shotgun (WGS) entry which is preliminary data.</text>
</comment>
<dbReference type="AlphaFoldDB" id="A0AAD4KF24"/>
<dbReference type="Gene3D" id="1.10.10.10">
    <property type="entry name" value="Winged helix-like DNA-binding domain superfamily/Winged helix DNA-binding domain"/>
    <property type="match status" value="1"/>
</dbReference>
<dbReference type="InterPro" id="IPR016461">
    <property type="entry name" value="COMT-like"/>
</dbReference>
<gene>
    <name evidence="6" type="ORF">BGW36DRAFT_434047</name>
</gene>
<evidence type="ECO:0000313" key="7">
    <source>
        <dbReference type="Proteomes" id="UP001201262"/>
    </source>
</evidence>
<dbReference type="EMBL" id="JAJTJA010000017">
    <property type="protein sequence ID" value="KAH8688753.1"/>
    <property type="molecule type" value="Genomic_DNA"/>
</dbReference>
<dbReference type="InterPro" id="IPR036390">
    <property type="entry name" value="WH_DNA-bd_sf"/>
</dbReference>
<dbReference type="Gene3D" id="3.40.50.150">
    <property type="entry name" value="Vaccinia Virus protein VP39"/>
    <property type="match status" value="1"/>
</dbReference>